<dbReference type="NCBIfam" id="TIGR03064">
    <property type="entry name" value="sortase_srtB"/>
    <property type="match status" value="1"/>
</dbReference>
<dbReference type="InterPro" id="IPR009835">
    <property type="entry name" value="SrtB"/>
</dbReference>
<dbReference type="RefSeq" id="WP_005350474.1">
    <property type="nucleotide sequence ID" value="NZ_BLYK01000118.1"/>
</dbReference>
<dbReference type="OrthoDB" id="9806013at2"/>
<organism evidence="3 6">
    <name type="scientific">Anaerobutyricum hallii</name>
    <dbReference type="NCBI Taxonomy" id="39488"/>
    <lineage>
        <taxon>Bacteria</taxon>
        <taxon>Bacillati</taxon>
        <taxon>Bacillota</taxon>
        <taxon>Clostridia</taxon>
        <taxon>Lachnospirales</taxon>
        <taxon>Lachnospiraceae</taxon>
        <taxon>Anaerobutyricum</taxon>
    </lineage>
</organism>
<dbReference type="EMBL" id="QSOE01000002">
    <property type="protein sequence ID" value="RGI92504.1"/>
    <property type="molecule type" value="Genomic_DNA"/>
</dbReference>
<dbReference type="Proteomes" id="UP000095390">
    <property type="component" value="Unassembled WGS sequence"/>
</dbReference>
<dbReference type="EC" id="3.4.22.71" evidence="4"/>
<dbReference type="GeneID" id="75049535"/>
<proteinExistence type="predicted"/>
<evidence type="ECO:0000313" key="5">
    <source>
        <dbReference type="Proteomes" id="UP000095390"/>
    </source>
</evidence>
<dbReference type="EMBL" id="CYZL01000013">
    <property type="protein sequence ID" value="CUO37246.1"/>
    <property type="molecule type" value="Genomic_DNA"/>
</dbReference>
<sequence length="256" mass="28982">MDVSRIFLKTANSLLSAVIVLFLVVAGAYSAYALWDNMQVYASVDDIQSQLLKYKPTPGEDNGPTFEELRAINPDVCAWITLDGTKIDYPVLQGEDNLTYINKDVYGNFALAGSIFLDSNCDRSFQKKYSLLYGHHMAEHKMFGDLDLYEKQKFFDKNQTGTLVLPDRSYKLEIFACIKTSANEDNIFIPQKWQKSTDGLLKYAEKSAKYIHQDTMKKIGTSKDFSQILAMSTCSSDYTDARTVILAVMKPYSPEK</sequence>
<evidence type="ECO:0000313" key="6">
    <source>
        <dbReference type="Proteomes" id="UP000095679"/>
    </source>
</evidence>
<evidence type="ECO:0000256" key="1">
    <source>
        <dbReference type="PIRSR" id="PIRSR605754-1"/>
    </source>
</evidence>
<dbReference type="Gene3D" id="2.40.260.10">
    <property type="entry name" value="Sortase"/>
    <property type="match status" value="1"/>
</dbReference>
<dbReference type="Proteomes" id="UP000262524">
    <property type="component" value="Unassembled WGS sequence"/>
</dbReference>
<protein>
    <submittedName>
        <fullName evidence="3">Sortase, SrtB family</fullName>
    </submittedName>
    <submittedName>
        <fullName evidence="4">SrtB family sortase</fullName>
        <ecNumber evidence="4">3.4.22.71</ecNumber>
    </submittedName>
</protein>
<name>A0A174EL00_9FIRM</name>
<dbReference type="Proteomes" id="UP000095679">
    <property type="component" value="Unassembled WGS sequence"/>
</dbReference>
<gene>
    <name evidence="4" type="primary">srtB</name>
    <name evidence="4" type="ORF">DXD91_00475</name>
    <name evidence="3" type="ORF">ERS852450_01682</name>
    <name evidence="2" type="ORF">ERS852578_01950</name>
</gene>
<dbReference type="GO" id="GO:0016787">
    <property type="term" value="F:hydrolase activity"/>
    <property type="evidence" value="ECO:0007669"/>
    <property type="project" value="UniProtKB-KW"/>
</dbReference>
<dbReference type="AlphaFoldDB" id="A0A174EL00"/>
<evidence type="ECO:0000313" key="2">
    <source>
        <dbReference type="EMBL" id="CUN06294.1"/>
    </source>
</evidence>
<evidence type="ECO:0000313" key="4">
    <source>
        <dbReference type="EMBL" id="RGI92504.1"/>
    </source>
</evidence>
<evidence type="ECO:0000313" key="7">
    <source>
        <dbReference type="Proteomes" id="UP000262524"/>
    </source>
</evidence>
<evidence type="ECO:0000313" key="3">
    <source>
        <dbReference type="EMBL" id="CUO37246.1"/>
    </source>
</evidence>
<dbReference type="SUPFAM" id="SSF63817">
    <property type="entry name" value="Sortase"/>
    <property type="match status" value="1"/>
</dbReference>
<feature type="active site" description="Acyl-thioester intermediate" evidence="1">
    <location>
        <position position="234"/>
    </location>
</feature>
<feature type="active site" description="Proton donor/acceptor" evidence="1">
    <location>
        <position position="135"/>
    </location>
</feature>
<dbReference type="EMBL" id="CYYC01000023">
    <property type="protein sequence ID" value="CUN06294.1"/>
    <property type="molecule type" value="Genomic_DNA"/>
</dbReference>
<accession>A0A174EL00</accession>
<dbReference type="CDD" id="cd05826">
    <property type="entry name" value="Sortase_B"/>
    <property type="match status" value="1"/>
</dbReference>
<reference evidence="4 7" key="2">
    <citation type="submission" date="2018-08" db="EMBL/GenBank/DDBJ databases">
        <title>A genome reference for cultivated species of the human gut microbiota.</title>
        <authorList>
            <person name="Zou Y."/>
            <person name="Xue W."/>
            <person name="Luo G."/>
        </authorList>
    </citation>
    <scope>NUCLEOTIDE SEQUENCE [LARGE SCALE GENOMIC DNA]</scope>
    <source>
        <strain evidence="4 7">TM10-1AC</strain>
    </source>
</reference>
<reference evidence="5 6" key="1">
    <citation type="submission" date="2015-09" db="EMBL/GenBank/DDBJ databases">
        <authorList>
            <consortium name="Pathogen Informatics"/>
        </authorList>
    </citation>
    <scope>NUCLEOTIDE SEQUENCE [LARGE SCALE GENOMIC DNA]</scope>
    <source>
        <strain evidence="3 6">2789STDY5834835</strain>
        <strain evidence="2 5">2789STDY5834966</strain>
    </source>
</reference>
<keyword evidence="4" id="KW-0378">Hydrolase</keyword>
<dbReference type="InterPro" id="IPR023365">
    <property type="entry name" value="Sortase_dom-sf"/>
</dbReference>